<organism evidence="17">
    <name type="scientific">marine metagenome</name>
    <dbReference type="NCBI Taxonomy" id="408172"/>
    <lineage>
        <taxon>unclassified sequences</taxon>
        <taxon>metagenomes</taxon>
        <taxon>ecological metagenomes</taxon>
    </lineage>
</organism>
<dbReference type="EMBL" id="UINC01116702">
    <property type="protein sequence ID" value="SVC88621.1"/>
    <property type="molecule type" value="Genomic_DNA"/>
</dbReference>
<evidence type="ECO:0000256" key="9">
    <source>
        <dbReference type="ARBA" id="ARBA00022840"/>
    </source>
</evidence>
<keyword evidence="10" id="KW-1133">Transmembrane helix</keyword>
<evidence type="ECO:0000256" key="15">
    <source>
        <dbReference type="ARBA" id="ARBA00023180"/>
    </source>
</evidence>
<keyword evidence="14" id="KW-0675">Receptor</keyword>
<reference evidence="17" key="1">
    <citation type="submission" date="2018-05" db="EMBL/GenBank/DDBJ databases">
        <authorList>
            <person name="Lanie J.A."/>
            <person name="Ng W.-L."/>
            <person name="Kazmierczak K.M."/>
            <person name="Andrzejewski T.M."/>
            <person name="Davidsen T.M."/>
            <person name="Wayne K.J."/>
            <person name="Tettelin H."/>
            <person name="Glass J.I."/>
            <person name="Rusch D."/>
            <person name="Podicherti R."/>
            <person name="Tsui H.-C.T."/>
            <person name="Winkler M.E."/>
        </authorList>
    </citation>
    <scope>NUCLEOTIDE SEQUENCE</scope>
</reference>
<evidence type="ECO:0000256" key="14">
    <source>
        <dbReference type="ARBA" id="ARBA00023170"/>
    </source>
</evidence>
<evidence type="ECO:0000256" key="5">
    <source>
        <dbReference type="ARBA" id="ARBA00022692"/>
    </source>
</evidence>
<dbReference type="GO" id="GO:0005524">
    <property type="term" value="F:ATP binding"/>
    <property type="evidence" value="ECO:0007669"/>
    <property type="project" value="UniProtKB-KW"/>
</dbReference>
<keyword evidence="4" id="KW-0808">Transferase</keyword>
<keyword evidence="8" id="KW-0418">Kinase</keyword>
<gene>
    <name evidence="17" type="ORF">METZ01_LOCUS341475</name>
</gene>
<evidence type="ECO:0000256" key="12">
    <source>
        <dbReference type="ARBA" id="ARBA00023137"/>
    </source>
</evidence>
<evidence type="ECO:0000256" key="13">
    <source>
        <dbReference type="ARBA" id="ARBA00023157"/>
    </source>
</evidence>
<sequence length="256" mass="23997">TGAEQTLTVPSGVSTITIKAWGAQGGGEPATGYYGDGGKGGYSTGSASVTPGETIYIVIGQQGFQSHSTIAYNGGGGGTNHHSFTGYTGGGATHVAKVSGLLNTLSGQIANILLVGAGGGGAGGSDMNNWPSYGVDGGAGGGTTGIDGTDAHGRLGGHGGTQSAGGSSSNPCVEASFGLGATSSCSSSNWIQGGGGGGGYYGGGAGAHYGGGGGGGSSYIGGVSSSETIAGNATMPDPDGGTMTGRAGNGLVIISW</sequence>
<evidence type="ECO:0000256" key="8">
    <source>
        <dbReference type="ARBA" id="ARBA00022777"/>
    </source>
</evidence>
<comment type="subcellular location">
    <subcellularLocation>
        <location evidence="1">Cell membrane</location>
        <topology evidence="1">Single-pass type I membrane protein</topology>
    </subcellularLocation>
</comment>
<feature type="non-terminal residue" evidence="17">
    <location>
        <position position="1"/>
    </location>
</feature>
<name>A0A382QWB9_9ZZZZ</name>
<keyword evidence="12" id="KW-0829">Tyrosine-protein kinase</keyword>
<keyword evidence="13" id="KW-1015">Disulfide bond</keyword>
<evidence type="ECO:0000256" key="6">
    <source>
        <dbReference type="ARBA" id="ARBA00022729"/>
    </source>
</evidence>
<keyword evidence="7" id="KW-0547">Nucleotide-binding</keyword>
<feature type="domain" description="ALK/LTK-like glycine-rich" evidence="16">
    <location>
        <begin position="17"/>
        <end position="255"/>
    </location>
</feature>
<keyword evidence="5" id="KW-0812">Transmembrane</keyword>
<evidence type="ECO:0000256" key="2">
    <source>
        <dbReference type="ARBA" id="ARBA00011902"/>
    </source>
</evidence>
<evidence type="ECO:0000256" key="1">
    <source>
        <dbReference type="ARBA" id="ARBA00004251"/>
    </source>
</evidence>
<accession>A0A382QWB9</accession>
<protein>
    <recommendedName>
        <fullName evidence="2">receptor protein-tyrosine kinase</fullName>
        <ecNumber evidence="2">2.7.10.1</ecNumber>
    </recommendedName>
</protein>
<evidence type="ECO:0000256" key="4">
    <source>
        <dbReference type="ARBA" id="ARBA00022679"/>
    </source>
</evidence>
<keyword evidence="3" id="KW-1003">Cell membrane</keyword>
<dbReference type="InterPro" id="IPR055163">
    <property type="entry name" value="ALK/LTK-like_GRD"/>
</dbReference>
<dbReference type="Pfam" id="PF12810">
    <property type="entry name" value="ALK_LTK_GRD"/>
    <property type="match status" value="1"/>
</dbReference>
<keyword evidence="15" id="KW-0325">Glycoprotein</keyword>
<evidence type="ECO:0000256" key="11">
    <source>
        <dbReference type="ARBA" id="ARBA00023136"/>
    </source>
</evidence>
<evidence type="ECO:0000256" key="10">
    <source>
        <dbReference type="ARBA" id="ARBA00022989"/>
    </source>
</evidence>
<keyword evidence="11" id="KW-0472">Membrane</keyword>
<evidence type="ECO:0000259" key="16">
    <source>
        <dbReference type="Pfam" id="PF12810"/>
    </source>
</evidence>
<dbReference type="EC" id="2.7.10.1" evidence="2"/>
<proteinExistence type="predicted"/>
<evidence type="ECO:0000313" key="17">
    <source>
        <dbReference type="EMBL" id="SVC88621.1"/>
    </source>
</evidence>
<evidence type="ECO:0000256" key="7">
    <source>
        <dbReference type="ARBA" id="ARBA00022741"/>
    </source>
</evidence>
<keyword evidence="6" id="KW-0732">Signal</keyword>
<evidence type="ECO:0000256" key="3">
    <source>
        <dbReference type="ARBA" id="ARBA00022475"/>
    </source>
</evidence>
<keyword evidence="9" id="KW-0067">ATP-binding</keyword>
<dbReference type="GO" id="GO:0004714">
    <property type="term" value="F:transmembrane receptor protein tyrosine kinase activity"/>
    <property type="evidence" value="ECO:0007669"/>
    <property type="project" value="UniProtKB-EC"/>
</dbReference>
<dbReference type="GO" id="GO:0005886">
    <property type="term" value="C:plasma membrane"/>
    <property type="evidence" value="ECO:0007669"/>
    <property type="project" value="UniProtKB-SubCell"/>
</dbReference>
<dbReference type="AlphaFoldDB" id="A0A382QWB9"/>